<dbReference type="SMART" id="SM00464">
    <property type="entry name" value="LON"/>
    <property type="match status" value="1"/>
</dbReference>
<dbReference type="InterPro" id="IPR046336">
    <property type="entry name" value="Lon_prtase_N_sf"/>
</dbReference>
<organism evidence="2">
    <name type="scientific">marine metagenome</name>
    <dbReference type="NCBI Taxonomy" id="408172"/>
    <lineage>
        <taxon>unclassified sequences</taxon>
        <taxon>metagenomes</taxon>
        <taxon>ecological metagenomes</taxon>
    </lineage>
</organism>
<dbReference type="PROSITE" id="PS51787">
    <property type="entry name" value="LON_N"/>
    <property type="match status" value="1"/>
</dbReference>
<sequence length="208" mass="22383">MFPLGTVLVPKAVVPLQVFEPRYQTMLADVMTGDRKFGVVLIERGSEVGGGDVRTDVGTVAQVVKLRPIAADRWLVIVAGMERITVDRWLFDDPYPMAEVSGFPDEPGPSVDVQEWNALKRRMRQVLAGLAELGDTVARATFELGDDPGMGSFQLAGLGPFSDLDRQRVLCTPGVSGRCALLTELLSDVAVLAKLRLGAGEEADGSRG</sequence>
<name>A0A381UZ24_9ZZZZ</name>
<dbReference type="PANTHER" id="PTHR46732">
    <property type="entry name" value="ATP-DEPENDENT PROTEASE LA (LON) DOMAIN PROTEIN"/>
    <property type="match status" value="1"/>
</dbReference>
<protein>
    <recommendedName>
        <fullName evidence="1">Lon N-terminal domain-containing protein</fullName>
    </recommendedName>
</protein>
<dbReference type="InterPro" id="IPR015947">
    <property type="entry name" value="PUA-like_sf"/>
</dbReference>
<reference evidence="2" key="1">
    <citation type="submission" date="2018-05" db="EMBL/GenBank/DDBJ databases">
        <authorList>
            <person name="Lanie J.A."/>
            <person name="Ng W.-L."/>
            <person name="Kazmierczak K.M."/>
            <person name="Andrzejewski T.M."/>
            <person name="Davidsen T.M."/>
            <person name="Wayne K.J."/>
            <person name="Tettelin H."/>
            <person name="Glass J.I."/>
            <person name="Rusch D."/>
            <person name="Podicherti R."/>
            <person name="Tsui H.-C.T."/>
            <person name="Winkler M.E."/>
        </authorList>
    </citation>
    <scope>NUCLEOTIDE SEQUENCE</scope>
</reference>
<gene>
    <name evidence="2" type="ORF">METZ01_LOCUS85087</name>
</gene>
<dbReference type="EMBL" id="UINC01007243">
    <property type="protein sequence ID" value="SVA32233.1"/>
    <property type="molecule type" value="Genomic_DNA"/>
</dbReference>
<evidence type="ECO:0000313" key="2">
    <source>
        <dbReference type="EMBL" id="SVA32233.1"/>
    </source>
</evidence>
<feature type="domain" description="Lon N-terminal" evidence="1">
    <location>
        <begin position="1"/>
        <end position="190"/>
    </location>
</feature>
<dbReference type="SUPFAM" id="SSF88697">
    <property type="entry name" value="PUA domain-like"/>
    <property type="match status" value="1"/>
</dbReference>
<dbReference type="Pfam" id="PF02190">
    <property type="entry name" value="LON_substr_bdg"/>
    <property type="match status" value="1"/>
</dbReference>
<dbReference type="AlphaFoldDB" id="A0A381UZ24"/>
<proteinExistence type="predicted"/>
<dbReference type="Gene3D" id="2.30.130.40">
    <property type="entry name" value="LON domain-like"/>
    <property type="match status" value="1"/>
</dbReference>
<dbReference type="PANTHER" id="PTHR46732:SF8">
    <property type="entry name" value="ATP-DEPENDENT PROTEASE LA (LON) DOMAIN PROTEIN"/>
    <property type="match status" value="1"/>
</dbReference>
<evidence type="ECO:0000259" key="1">
    <source>
        <dbReference type="PROSITE" id="PS51787"/>
    </source>
</evidence>
<accession>A0A381UZ24</accession>
<dbReference type="InterPro" id="IPR003111">
    <property type="entry name" value="Lon_prtase_N"/>
</dbReference>